<dbReference type="Gene3D" id="3.90.230.10">
    <property type="entry name" value="Creatinase/methionine aminopeptidase superfamily"/>
    <property type="match status" value="1"/>
</dbReference>
<dbReference type="PANTHER" id="PTHR10804:SF11">
    <property type="entry name" value="PROLIFERATION-ASSOCIATED PROTEIN 2G4"/>
    <property type="match status" value="1"/>
</dbReference>
<accession>A0AA38LU83</accession>
<dbReference type="InterPro" id="IPR036390">
    <property type="entry name" value="WH_DNA-bd_sf"/>
</dbReference>
<protein>
    <submittedName>
        <fullName evidence="3">Peptidase M24, structural domain-containing protein</fullName>
    </submittedName>
</protein>
<proteinExistence type="inferred from homology"/>
<dbReference type="GeneID" id="77726361"/>
<sequence>MAAVPEVELKKTAPAVEKAEMPEEKGLSEDAVNKYTSAGQVLAEVLKKFLPSVVAGKKVLDLCIEGDKTITDAVAPLWNKAKNGAKIGKGIAFPTTVSVNNVVAHFTPLPSDPEVELKDGDVVKVMMGIQLDGYAVTHAETVILGDKADGLAADVTKAAYEAAQIAMRTLKIGGKNWDVTEAVEKVAKEYGCAGVEGMLSCQHEKNVTDGKKRIVINPSPEHRREHDTVTFAEGEVYGVDVLIVTGSDGKAKPDSSRTSVYKRGDVNYQLKMKTSRTVFSEIQKKAGAFPFTLRSLDDEKRARMGVSEAVAHGLLKAYDIVHTNSGTLVAEFFFTIALLPAGPLLLSPPPIWYSADKVKSEKSLQDETLKSLLTQPLRVAKKKKAKAAEGEAETKASA</sequence>
<dbReference type="EMBL" id="JAKWFO010000005">
    <property type="protein sequence ID" value="KAI9635400.1"/>
    <property type="molecule type" value="Genomic_DNA"/>
</dbReference>
<dbReference type="RefSeq" id="XP_052945177.1">
    <property type="nucleotide sequence ID" value="XM_053087160.1"/>
</dbReference>
<dbReference type="InterPro" id="IPR000994">
    <property type="entry name" value="Pept_M24"/>
</dbReference>
<evidence type="ECO:0000259" key="2">
    <source>
        <dbReference type="Pfam" id="PF00557"/>
    </source>
</evidence>
<dbReference type="PANTHER" id="PTHR10804">
    <property type="entry name" value="PROTEASE FAMILY M24 METHIONYL AMINOPEPTIDASE, AMINOPEPTIDASE P"/>
    <property type="match status" value="1"/>
</dbReference>
<dbReference type="InterPro" id="IPR036005">
    <property type="entry name" value="Creatinase/aminopeptidase-like"/>
</dbReference>
<dbReference type="Proteomes" id="UP001164286">
    <property type="component" value="Unassembled WGS sequence"/>
</dbReference>
<evidence type="ECO:0000313" key="3">
    <source>
        <dbReference type="EMBL" id="KAI9635400.1"/>
    </source>
</evidence>
<keyword evidence="4" id="KW-1185">Reference proteome</keyword>
<comment type="caution">
    <text evidence="3">The sequence shown here is derived from an EMBL/GenBank/DDBJ whole genome shotgun (WGS) entry which is preliminary data.</text>
</comment>
<dbReference type="Gene3D" id="1.10.10.10">
    <property type="entry name" value="Winged helix-like DNA-binding domain superfamily/Winged helix DNA-binding domain"/>
    <property type="match status" value="1"/>
</dbReference>
<dbReference type="Pfam" id="PF00557">
    <property type="entry name" value="Peptidase_M24"/>
    <property type="match status" value="1"/>
</dbReference>
<name>A0AA38LU83_9TREE</name>
<dbReference type="InterPro" id="IPR036388">
    <property type="entry name" value="WH-like_DNA-bd_sf"/>
</dbReference>
<gene>
    <name evidence="3" type="ORF">MKK02DRAFT_26238</name>
</gene>
<feature type="domain" description="Peptidase M24" evidence="2">
    <location>
        <begin position="35"/>
        <end position="193"/>
    </location>
</feature>
<dbReference type="SUPFAM" id="SSF55920">
    <property type="entry name" value="Creatinase/aminopeptidase"/>
    <property type="match status" value="1"/>
</dbReference>
<evidence type="ECO:0000313" key="4">
    <source>
        <dbReference type="Proteomes" id="UP001164286"/>
    </source>
</evidence>
<dbReference type="AlphaFoldDB" id="A0AA38LU83"/>
<dbReference type="CDD" id="cd01089">
    <property type="entry name" value="PA2G4-like"/>
    <property type="match status" value="1"/>
</dbReference>
<comment type="similarity">
    <text evidence="1">Belongs to the peptidase M24 family.</text>
</comment>
<dbReference type="SUPFAM" id="SSF46785">
    <property type="entry name" value="Winged helix' DNA-binding domain"/>
    <property type="match status" value="1"/>
</dbReference>
<dbReference type="InterPro" id="IPR047113">
    <property type="entry name" value="PA2G4/ARX1"/>
</dbReference>
<organism evidence="3 4">
    <name type="scientific">Dioszegia hungarica</name>
    <dbReference type="NCBI Taxonomy" id="4972"/>
    <lineage>
        <taxon>Eukaryota</taxon>
        <taxon>Fungi</taxon>
        <taxon>Dikarya</taxon>
        <taxon>Basidiomycota</taxon>
        <taxon>Agaricomycotina</taxon>
        <taxon>Tremellomycetes</taxon>
        <taxon>Tremellales</taxon>
        <taxon>Bulleribasidiaceae</taxon>
        <taxon>Dioszegia</taxon>
    </lineage>
</organism>
<evidence type="ECO:0000256" key="1">
    <source>
        <dbReference type="ARBA" id="ARBA00007319"/>
    </source>
</evidence>
<reference evidence="3" key="1">
    <citation type="journal article" date="2022" name="G3 (Bethesda)">
        <title>High quality genome of the basidiomycete yeast Dioszegia hungarica PDD-24b-2 isolated from cloud water.</title>
        <authorList>
            <person name="Jarrige D."/>
            <person name="Haridas S."/>
            <person name="Bleykasten-Grosshans C."/>
            <person name="Joly M."/>
            <person name="Nadalig T."/>
            <person name="Sancelme M."/>
            <person name="Vuilleumier S."/>
            <person name="Grigoriev I.V."/>
            <person name="Amato P."/>
            <person name="Bringel F."/>
        </authorList>
    </citation>
    <scope>NUCLEOTIDE SEQUENCE</scope>
    <source>
        <strain evidence="3">PDD-24b-2</strain>
    </source>
</reference>
<dbReference type="FunFam" id="1.10.10.10:FF:000029">
    <property type="entry name" value="Proliferation-associated 2G4, a"/>
    <property type="match status" value="1"/>
</dbReference>